<feature type="signal peptide" evidence="2">
    <location>
        <begin position="1"/>
        <end position="21"/>
    </location>
</feature>
<evidence type="ECO:0000256" key="1">
    <source>
        <dbReference type="SAM" id="MobiDB-lite"/>
    </source>
</evidence>
<dbReference type="Proteomes" id="UP000279259">
    <property type="component" value="Unassembled WGS sequence"/>
</dbReference>
<dbReference type="PANTHER" id="PTHR38049">
    <property type="entry name" value="RICIN B LECTIN DOMAIN-CONTAINING PROTEIN"/>
    <property type="match status" value="1"/>
</dbReference>
<evidence type="ECO:0000313" key="4">
    <source>
        <dbReference type="Proteomes" id="UP000279259"/>
    </source>
</evidence>
<feature type="compositionally biased region" description="Basic and acidic residues" evidence="1">
    <location>
        <begin position="251"/>
        <end position="260"/>
    </location>
</feature>
<reference evidence="3 4" key="1">
    <citation type="submission" date="2018-11" db="EMBL/GenBank/DDBJ databases">
        <title>Genome sequence of Saitozyma podzolica DSM 27192.</title>
        <authorList>
            <person name="Aliyu H."/>
            <person name="Gorte O."/>
            <person name="Ochsenreither K."/>
        </authorList>
    </citation>
    <scope>NUCLEOTIDE SEQUENCE [LARGE SCALE GENOMIC DNA]</scope>
    <source>
        <strain evidence="3 4">DSM 27192</strain>
    </source>
</reference>
<gene>
    <name evidence="3" type="ORF">EHS25_008493</name>
</gene>
<dbReference type="EMBL" id="RSCD01000006">
    <property type="protein sequence ID" value="RSH92081.1"/>
    <property type="molecule type" value="Genomic_DNA"/>
</dbReference>
<feature type="region of interest" description="Disordered" evidence="1">
    <location>
        <begin position="237"/>
        <end position="260"/>
    </location>
</feature>
<dbReference type="AlphaFoldDB" id="A0A427YM10"/>
<evidence type="ECO:0000256" key="2">
    <source>
        <dbReference type="SAM" id="SignalP"/>
    </source>
</evidence>
<feature type="chain" id="PRO_5019570198" evidence="2">
    <location>
        <begin position="22"/>
        <end position="260"/>
    </location>
</feature>
<protein>
    <submittedName>
        <fullName evidence="3">Uncharacterized protein</fullName>
    </submittedName>
</protein>
<dbReference type="OrthoDB" id="3928002at2759"/>
<comment type="caution">
    <text evidence="3">The sequence shown here is derived from an EMBL/GenBank/DDBJ whole genome shotgun (WGS) entry which is preliminary data.</text>
</comment>
<proteinExistence type="predicted"/>
<evidence type="ECO:0000313" key="3">
    <source>
        <dbReference type="EMBL" id="RSH92081.1"/>
    </source>
</evidence>
<organism evidence="3 4">
    <name type="scientific">Saitozyma podzolica</name>
    <dbReference type="NCBI Taxonomy" id="1890683"/>
    <lineage>
        <taxon>Eukaryota</taxon>
        <taxon>Fungi</taxon>
        <taxon>Dikarya</taxon>
        <taxon>Basidiomycota</taxon>
        <taxon>Agaricomycotina</taxon>
        <taxon>Tremellomycetes</taxon>
        <taxon>Tremellales</taxon>
        <taxon>Trimorphomycetaceae</taxon>
        <taxon>Saitozyma</taxon>
    </lineage>
</organism>
<sequence>MVLGLLSAVAACPAIIGTTEAVRQGQKSNAREKHRGRKVNLIIRLPNKNEYSPRFDESLIVLKDGKLYIQHSDSKFPPGSTHTFAGYYLPYPDNQDQWKTAGWIGEGLVTTINADNHLNWVYVDRETQEVRYGTKSVATDNLTGPWDCTQVDRRMTFEGWEGFVIVQEDEEEDLWALYFDRHDNGLSNPGLIGDVEGRGKRSRMLEVQISRKERPKDREMATEERIERIRKIKALEKKQQEEGLQGAQGTEKVEVKKEKE</sequence>
<name>A0A427YM10_9TREE</name>
<keyword evidence="2" id="KW-0732">Signal</keyword>
<keyword evidence="4" id="KW-1185">Reference proteome</keyword>
<dbReference type="PANTHER" id="PTHR38049:SF2">
    <property type="entry name" value="RICIN B LECTIN DOMAIN-CONTAINING PROTEIN"/>
    <property type="match status" value="1"/>
</dbReference>
<accession>A0A427YM10</accession>